<protein>
    <submittedName>
        <fullName evidence="2">Speckle-type POZ protein</fullName>
    </submittedName>
</protein>
<dbReference type="InterPro" id="IPR011333">
    <property type="entry name" value="SKP1/BTB/POZ_sf"/>
</dbReference>
<dbReference type="SUPFAM" id="SSF49599">
    <property type="entry name" value="TRAF domain-like"/>
    <property type="match status" value="1"/>
</dbReference>
<keyword evidence="3" id="KW-1185">Reference proteome</keyword>
<comment type="caution">
    <text evidence="2">The sequence shown here is derived from an EMBL/GenBank/DDBJ whole genome shotgun (WGS) entry which is preliminary data.</text>
</comment>
<feature type="domain" description="BTB" evidence="1">
    <location>
        <begin position="337"/>
        <end position="404"/>
    </location>
</feature>
<dbReference type="InterPro" id="IPR008974">
    <property type="entry name" value="TRAF-like"/>
</dbReference>
<dbReference type="Gene3D" id="2.60.210.10">
    <property type="entry name" value="Apoptosis, Tumor Necrosis Factor Receptor Associated Protein 2, Chain A"/>
    <property type="match status" value="1"/>
</dbReference>
<dbReference type="Gene3D" id="1.25.40.420">
    <property type="match status" value="1"/>
</dbReference>
<dbReference type="AlphaFoldDB" id="A0A4Y2SM32"/>
<organism evidence="2 3">
    <name type="scientific">Araneus ventricosus</name>
    <name type="common">Orbweaver spider</name>
    <name type="synonym">Epeira ventricosa</name>
    <dbReference type="NCBI Taxonomy" id="182803"/>
    <lineage>
        <taxon>Eukaryota</taxon>
        <taxon>Metazoa</taxon>
        <taxon>Ecdysozoa</taxon>
        <taxon>Arthropoda</taxon>
        <taxon>Chelicerata</taxon>
        <taxon>Arachnida</taxon>
        <taxon>Araneae</taxon>
        <taxon>Araneomorphae</taxon>
        <taxon>Entelegynae</taxon>
        <taxon>Araneoidea</taxon>
        <taxon>Araneidae</taxon>
        <taxon>Araneus</taxon>
    </lineage>
</organism>
<dbReference type="SMART" id="SM00225">
    <property type="entry name" value="BTB"/>
    <property type="match status" value="1"/>
</dbReference>
<evidence type="ECO:0000313" key="2">
    <source>
        <dbReference type="EMBL" id="GBN88971.1"/>
    </source>
</evidence>
<evidence type="ECO:0000259" key="1">
    <source>
        <dbReference type="PROSITE" id="PS50097"/>
    </source>
</evidence>
<dbReference type="EMBL" id="BGPR01022555">
    <property type="protein sequence ID" value="GBN88971.1"/>
    <property type="molecule type" value="Genomic_DNA"/>
</dbReference>
<gene>
    <name evidence="2" type="primary">spop_123</name>
    <name evidence="2" type="ORF">AVEN_272580_1</name>
</gene>
<accession>A0A4Y2SM32</accession>
<dbReference type="Pfam" id="PF00651">
    <property type="entry name" value="BTB"/>
    <property type="match status" value="1"/>
</dbReference>
<evidence type="ECO:0000313" key="3">
    <source>
        <dbReference type="Proteomes" id="UP000499080"/>
    </source>
</evidence>
<dbReference type="PANTHER" id="PTHR24413">
    <property type="entry name" value="SPECKLE-TYPE POZ PROTEIN"/>
    <property type="match status" value="1"/>
</dbReference>
<proteinExistence type="predicted"/>
<dbReference type="Proteomes" id="UP000499080">
    <property type="component" value="Unassembled WGS sequence"/>
</dbReference>
<name>A0A4Y2SM32_ARAVE</name>
<dbReference type="SUPFAM" id="SSF54695">
    <property type="entry name" value="POZ domain"/>
    <property type="match status" value="1"/>
</dbReference>
<reference evidence="2 3" key="1">
    <citation type="journal article" date="2019" name="Sci. Rep.">
        <title>Orb-weaving spider Araneus ventricosus genome elucidates the spidroin gene catalogue.</title>
        <authorList>
            <person name="Kono N."/>
            <person name="Nakamura H."/>
            <person name="Ohtoshi R."/>
            <person name="Moran D.A.P."/>
            <person name="Shinohara A."/>
            <person name="Yoshida Y."/>
            <person name="Fujiwara M."/>
            <person name="Mori M."/>
            <person name="Tomita M."/>
            <person name="Arakawa K."/>
        </authorList>
    </citation>
    <scope>NUCLEOTIDE SEQUENCE [LARGE SCALE GENOMIC DNA]</scope>
</reference>
<dbReference type="InterPro" id="IPR000210">
    <property type="entry name" value="BTB/POZ_dom"/>
</dbReference>
<dbReference type="OrthoDB" id="624345at2759"/>
<dbReference type="CDD" id="cd18186">
    <property type="entry name" value="BTB_POZ_ZBTB_KLHL-like"/>
    <property type="match status" value="1"/>
</dbReference>
<dbReference type="PROSITE" id="PS50097">
    <property type="entry name" value="BTB"/>
    <property type="match status" value="1"/>
</dbReference>
<sequence>MATNESKDFQRKPHFTFIWIIENASSLLNSGWVDSPSFIVQRMEKTKWKLSTYYDISMGELCLQISREEDNGPDSIEIEHEISILDDDGSPIAMLTYLQQFRCATLCSPNLSESGDEVFFQRRDEFLPNDELTVRCRMFRTGTEISKSDTCFARTRLGVDRRSFVWAVRDFSSLRKEEKRTRIINPNTHGSPRLILSLFLSERDLKTYLNIQIDHNSETSCHFIICKISVLDSYGRKVHSKETEGLLDEDFQVCTFRKDKIMNDESFALENDVLYLKCEFELVAELVWNRIESYGYSNLEDPEQEATEMLEFQDETCTAGCPFKKTLEDLYGYESLSDVSLRSGVTSLPAHKNILSARSPVFKAMFTQDMREKTSRIVDIPDLNADTLSRLLLYIYKDTVEELQWESAVDLFRAAEKYQLLNLRKKCSVFLKSNLSVYDVCSILSLANMHEAGDLRKAAEDFISEHDNEVFDSNEWKTFKEKNFRLASEIMERIILLMKRKSS</sequence>
<dbReference type="Gene3D" id="3.30.710.10">
    <property type="entry name" value="Potassium Channel Kv1.1, Chain A"/>
    <property type="match status" value="1"/>
</dbReference>